<feature type="domain" description="TonB-dependent receptor plug" evidence="12">
    <location>
        <begin position="117"/>
        <end position="242"/>
    </location>
</feature>
<dbReference type="InterPro" id="IPR037066">
    <property type="entry name" value="Plug_dom_sf"/>
</dbReference>
<dbReference type="InterPro" id="IPR012910">
    <property type="entry name" value="Plug_dom"/>
</dbReference>
<dbReference type="Gene3D" id="2.170.130.10">
    <property type="entry name" value="TonB-dependent receptor, plug domain"/>
    <property type="match status" value="1"/>
</dbReference>
<keyword evidence="7 8" id="KW-0998">Cell outer membrane</keyword>
<evidence type="ECO:0000313" key="13">
    <source>
        <dbReference type="EMBL" id="GAA4268085.1"/>
    </source>
</evidence>
<evidence type="ECO:0000259" key="12">
    <source>
        <dbReference type="Pfam" id="PF07715"/>
    </source>
</evidence>
<protein>
    <submittedName>
        <fullName evidence="13">SusC/RagA family TonB-linked outer membrane protein</fullName>
    </submittedName>
</protein>
<keyword evidence="3 8" id="KW-1134">Transmembrane beta strand</keyword>
<feature type="domain" description="TonB-dependent receptor-like beta-barrel" evidence="11">
    <location>
        <begin position="423"/>
        <end position="888"/>
    </location>
</feature>
<dbReference type="InterPro" id="IPR039426">
    <property type="entry name" value="TonB-dep_rcpt-like"/>
</dbReference>
<dbReference type="PANTHER" id="PTHR30069">
    <property type="entry name" value="TONB-DEPENDENT OUTER MEMBRANE RECEPTOR"/>
    <property type="match status" value="1"/>
</dbReference>
<evidence type="ECO:0000313" key="14">
    <source>
        <dbReference type="Proteomes" id="UP001500027"/>
    </source>
</evidence>
<keyword evidence="2 8" id="KW-0813">Transport</keyword>
<evidence type="ECO:0000259" key="11">
    <source>
        <dbReference type="Pfam" id="PF00593"/>
    </source>
</evidence>
<proteinExistence type="inferred from homology"/>
<dbReference type="NCBIfam" id="TIGR04056">
    <property type="entry name" value="OMP_RagA_SusC"/>
    <property type="match status" value="1"/>
</dbReference>
<dbReference type="Pfam" id="PF13715">
    <property type="entry name" value="CarbopepD_reg_2"/>
    <property type="match status" value="1"/>
</dbReference>
<sequence>MKTKFSGMLALLLAFAVQFTFAQQKTISGTVSDDSGLPLPGTTVLIKGTSSGASADFDGKYSIDVSQGATLVFSFVGYNTQEIIVGTSNTINVTMVEDAQALEEVVVTALGIKREARNLAYGTDVVKAAELTRARETNISNALQGKVTGVQVTNSGGNLGGSSKVIVRGVSSLSGRNNPLWIVDGVLINDSQTVSGDTNRITGNRDFANGASAINPDDVESINVLKGAAATALYGSRAAAGAIVVTTKRGKEGVGPTVNINSSLRFDNLFRIPDYQTEYAGGTGGRFDAGLGVDWGPRIVGQTEQNLAITGATGPLTAVKDNGINEFYKTGQTAINNFAISDGSEKYDYRLSLTNWAQTGILPGAELDRTTVNLNAGLRHSDKLRSRFSVQYAKTKTRGTGAAGANDPNIFALHQFSSTVDPRDYIPWKDASGNQINTLFDNTGLEANNPYWLRNENLNNRDDDRIFGNFEMTYTPWQDLSFTGRVGMDLLDDRRLIENSKGTIGRLQGDFISDNIRRFEVTADFIANYTKTLNEDFNLSILGGVQYNSREFERQYIEGVNLLIPELFSPANAAQVIANRDFAESRVIGLYGSAEIEYKNYLTLTVTGRNDWTSTLPKDNNNYFYPSVGMAFVFTDAFNIQSDILSYGKLRGSWAKVGNDTTPYLLDFRFTPQSTADGQYGLDLNFPLNGALAYSASATIPPDALLPEEQTSYEVGLELKLFKGRIGLDLSYFNTRNEDQILNVPIPESTGFGFNTQNVGRVDNEGFEIAIDATPLKIGDFTWRTNINWSKVESEVISLTSGVERITIASGFSSVQVIAEPGKPFQLSAIPFLKDPVSGRPIIDPNTGRRQAGAVESFGSVLPDWTAGFVNNFSYKGFNLSATIDARWGGVMKSSTVEDLQQQGLVTETLANREGAFIDTAGVLDNGDGTFRDNDVPLLNAEDFWSNSLGIGNASEAYIFDASFVKLREVSLSYTFNKEQLGNGFLQGLSLGIEGRNLALLYSKVPHIDPEASLFGSGADGFGVERASVPSTRSVGFNVRLTF</sequence>
<evidence type="ECO:0000256" key="2">
    <source>
        <dbReference type="ARBA" id="ARBA00022448"/>
    </source>
</evidence>
<dbReference type="Pfam" id="PF00593">
    <property type="entry name" value="TonB_dep_Rec_b-barrel"/>
    <property type="match status" value="1"/>
</dbReference>
<dbReference type="RefSeq" id="WP_139001931.1">
    <property type="nucleotide sequence ID" value="NZ_BAABAV010000001.1"/>
</dbReference>
<dbReference type="Proteomes" id="UP001500027">
    <property type="component" value="Unassembled WGS sequence"/>
</dbReference>
<keyword evidence="4 8" id="KW-0812">Transmembrane</keyword>
<feature type="signal peptide" evidence="10">
    <location>
        <begin position="1"/>
        <end position="22"/>
    </location>
</feature>
<keyword evidence="6 8" id="KW-0472">Membrane</keyword>
<evidence type="ECO:0000256" key="3">
    <source>
        <dbReference type="ARBA" id="ARBA00022452"/>
    </source>
</evidence>
<evidence type="ECO:0000256" key="10">
    <source>
        <dbReference type="SAM" id="SignalP"/>
    </source>
</evidence>
<comment type="similarity">
    <text evidence="8 9">Belongs to the TonB-dependent receptor family.</text>
</comment>
<dbReference type="SUPFAM" id="SSF56935">
    <property type="entry name" value="Porins"/>
    <property type="match status" value="1"/>
</dbReference>
<evidence type="ECO:0000256" key="8">
    <source>
        <dbReference type="PROSITE-ProRule" id="PRU01360"/>
    </source>
</evidence>
<evidence type="ECO:0000256" key="9">
    <source>
        <dbReference type="RuleBase" id="RU003357"/>
    </source>
</evidence>
<gene>
    <name evidence="13" type="ORF">GCM10022257_01860</name>
</gene>
<keyword evidence="5 9" id="KW-0798">TonB box</keyword>
<accession>A0ABP8E772</accession>
<evidence type="ECO:0000256" key="7">
    <source>
        <dbReference type="ARBA" id="ARBA00023237"/>
    </source>
</evidence>
<comment type="caution">
    <text evidence="13">The sequence shown here is derived from an EMBL/GenBank/DDBJ whole genome shotgun (WGS) entry which is preliminary data.</text>
</comment>
<dbReference type="InterPro" id="IPR023996">
    <property type="entry name" value="TonB-dep_OMP_SusC/RagA"/>
</dbReference>
<keyword evidence="14" id="KW-1185">Reference proteome</keyword>
<dbReference type="InterPro" id="IPR000531">
    <property type="entry name" value="Beta-barrel_TonB"/>
</dbReference>
<dbReference type="SUPFAM" id="SSF49464">
    <property type="entry name" value="Carboxypeptidase regulatory domain-like"/>
    <property type="match status" value="1"/>
</dbReference>
<dbReference type="InterPro" id="IPR023997">
    <property type="entry name" value="TonB-dep_OMP_SusC/RagA_CS"/>
</dbReference>
<dbReference type="InterPro" id="IPR008969">
    <property type="entry name" value="CarboxyPept-like_regulatory"/>
</dbReference>
<dbReference type="InterPro" id="IPR036942">
    <property type="entry name" value="Beta-barrel_TonB_sf"/>
</dbReference>
<dbReference type="NCBIfam" id="TIGR04057">
    <property type="entry name" value="SusC_RagA_signa"/>
    <property type="match status" value="1"/>
</dbReference>
<evidence type="ECO:0000256" key="1">
    <source>
        <dbReference type="ARBA" id="ARBA00004571"/>
    </source>
</evidence>
<dbReference type="PROSITE" id="PS52016">
    <property type="entry name" value="TONB_DEPENDENT_REC_3"/>
    <property type="match status" value="1"/>
</dbReference>
<evidence type="ECO:0000256" key="4">
    <source>
        <dbReference type="ARBA" id="ARBA00022692"/>
    </source>
</evidence>
<keyword evidence="10" id="KW-0732">Signal</keyword>
<dbReference type="Gene3D" id="2.60.40.1120">
    <property type="entry name" value="Carboxypeptidase-like, regulatory domain"/>
    <property type="match status" value="1"/>
</dbReference>
<dbReference type="EMBL" id="BAABAV010000001">
    <property type="protein sequence ID" value="GAA4268085.1"/>
    <property type="molecule type" value="Genomic_DNA"/>
</dbReference>
<reference evidence="14" key="1">
    <citation type="journal article" date="2019" name="Int. J. Syst. Evol. Microbiol.">
        <title>The Global Catalogue of Microorganisms (GCM) 10K type strain sequencing project: providing services to taxonomists for standard genome sequencing and annotation.</title>
        <authorList>
            <consortium name="The Broad Institute Genomics Platform"/>
            <consortium name="The Broad Institute Genome Sequencing Center for Infectious Disease"/>
            <person name="Wu L."/>
            <person name="Ma J."/>
        </authorList>
    </citation>
    <scope>NUCLEOTIDE SEQUENCE [LARGE SCALE GENOMIC DNA]</scope>
    <source>
        <strain evidence="14">JCM 17452</strain>
    </source>
</reference>
<comment type="subcellular location">
    <subcellularLocation>
        <location evidence="1 8">Cell outer membrane</location>
        <topology evidence="1 8">Multi-pass membrane protein</topology>
    </subcellularLocation>
</comment>
<evidence type="ECO:0000256" key="5">
    <source>
        <dbReference type="ARBA" id="ARBA00023077"/>
    </source>
</evidence>
<evidence type="ECO:0000256" key="6">
    <source>
        <dbReference type="ARBA" id="ARBA00023136"/>
    </source>
</evidence>
<name>A0ABP8E772_9FLAO</name>
<feature type="chain" id="PRO_5046848030" evidence="10">
    <location>
        <begin position="23"/>
        <end position="1043"/>
    </location>
</feature>
<dbReference type="Pfam" id="PF07715">
    <property type="entry name" value="Plug"/>
    <property type="match status" value="1"/>
</dbReference>
<organism evidence="13 14">
    <name type="scientific">Hyunsoonleella aestuarii</name>
    <dbReference type="NCBI Taxonomy" id="912802"/>
    <lineage>
        <taxon>Bacteria</taxon>
        <taxon>Pseudomonadati</taxon>
        <taxon>Bacteroidota</taxon>
        <taxon>Flavobacteriia</taxon>
        <taxon>Flavobacteriales</taxon>
        <taxon>Flavobacteriaceae</taxon>
    </lineage>
</organism>
<dbReference type="PANTHER" id="PTHR30069:SF28">
    <property type="entry name" value="TONB-DEPENDENT RECEPTOR YNCD-RELATED"/>
    <property type="match status" value="1"/>
</dbReference>
<dbReference type="Gene3D" id="2.40.170.20">
    <property type="entry name" value="TonB-dependent receptor, beta-barrel domain"/>
    <property type="match status" value="1"/>
</dbReference>